<keyword evidence="3" id="KW-1185">Reference proteome</keyword>
<organism evidence="2 3">
    <name type="scientific">Ascodesmis nigricans</name>
    <dbReference type="NCBI Taxonomy" id="341454"/>
    <lineage>
        <taxon>Eukaryota</taxon>
        <taxon>Fungi</taxon>
        <taxon>Dikarya</taxon>
        <taxon>Ascomycota</taxon>
        <taxon>Pezizomycotina</taxon>
        <taxon>Pezizomycetes</taxon>
        <taxon>Pezizales</taxon>
        <taxon>Ascodesmidaceae</taxon>
        <taxon>Ascodesmis</taxon>
    </lineage>
</organism>
<accession>A0A4S2N314</accession>
<dbReference type="OrthoDB" id="5428645at2759"/>
<protein>
    <submittedName>
        <fullName evidence="2">Uncharacterized protein</fullName>
    </submittedName>
</protein>
<dbReference type="EMBL" id="ML220113">
    <property type="protein sequence ID" value="TGZ83507.1"/>
    <property type="molecule type" value="Genomic_DNA"/>
</dbReference>
<reference evidence="2 3" key="1">
    <citation type="submission" date="2019-04" db="EMBL/GenBank/DDBJ databases">
        <title>Comparative genomics and transcriptomics to analyze fruiting body development in filamentous ascomycetes.</title>
        <authorList>
            <consortium name="DOE Joint Genome Institute"/>
            <person name="Lutkenhaus R."/>
            <person name="Traeger S."/>
            <person name="Breuer J."/>
            <person name="Kuo A."/>
            <person name="Lipzen A."/>
            <person name="Pangilinan J."/>
            <person name="Dilworth D."/>
            <person name="Sandor L."/>
            <person name="Poggeler S."/>
            <person name="Barry K."/>
            <person name="Grigoriev I.V."/>
            <person name="Nowrousian M."/>
        </authorList>
    </citation>
    <scope>NUCLEOTIDE SEQUENCE [LARGE SCALE GENOMIC DNA]</scope>
    <source>
        <strain evidence="2 3">CBS 389.68</strain>
    </source>
</reference>
<feature type="compositionally biased region" description="Basic and acidic residues" evidence="1">
    <location>
        <begin position="19"/>
        <end position="31"/>
    </location>
</feature>
<name>A0A4S2N314_9PEZI</name>
<dbReference type="Proteomes" id="UP000298138">
    <property type="component" value="Unassembled WGS sequence"/>
</dbReference>
<evidence type="ECO:0000313" key="2">
    <source>
        <dbReference type="EMBL" id="TGZ83507.1"/>
    </source>
</evidence>
<dbReference type="AlphaFoldDB" id="A0A4S2N314"/>
<evidence type="ECO:0000313" key="3">
    <source>
        <dbReference type="Proteomes" id="UP000298138"/>
    </source>
</evidence>
<sequence length="222" mass="24919">MELQKQLSRHDYGTGSRSKNNDTHTPEKEKYGPTSMSTASPRTNPIWAQRLRAGLPSNTSSGRKWELVTSRKTKKQAREETDISPRNLNTSAERRIIIERKNEKGLCPAPELVVAMNAALSKANAPAHIRIQKVEANKKGTVSACTGPKATGIIALNFKEALLKAARGVDNNIEQMKTNETWHKLKLHAVNLNRYYHSDNGEEVRERGRSHLKEDIENAYPN</sequence>
<evidence type="ECO:0000256" key="1">
    <source>
        <dbReference type="SAM" id="MobiDB-lite"/>
    </source>
</evidence>
<feature type="compositionally biased region" description="Polar residues" evidence="1">
    <location>
        <begin position="34"/>
        <end position="43"/>
    </location>
</feature>
<proteinExistence type="predicted"/>
<gene>
    <name evidence="2" type="ORF">EX30DRAFT_346291</name>
</gene>
<feature type="region of interest" description="Disordered" evidence="1">
    <location>
        <begin position="1"/>
        <end position="81"/>
    </location>
</feature>
<dbReference type="InParanoid" id="A0A4S2N314"/>